<keyword evidence="3 17" id="KW-1003">Cell membrane</keyword>
<feature type="domain" description="4Fe-4S ferredoxin-type" evidence="18">
    <location>
        <begin position="50"/>
        <end position="80"/>
    </location>
</feature>
<comment type="similarity">
    <text evidence="2 17">Belongs to the complex I 23 kDa subunit family.</text>
</comment>
<evidence type="ECO:0000256" key="12">
    <source>
        <dbReference type="ARBA" id="ARBA00023075"/>
    </source>
</evidence>
<dbReference type="GO" id="GO:0050136">
    <property type="term" value="F:NADH dehydrogenase (quinone) (non-electrogenic) activity"/>
    <property type="evidence" value="ECO:0007669"/>
    <property type="project" value="UniProtKB-UniRule"/>
</dbReference>
<evidence type="ECO:0000256" key="14">
    <source>
        <dbReference type="ARBA" id="ARBA00038844"/>
    </source>
</evidence>
<dbReference type="AlphaFoldDB" id="A0AAT9IGD2"/>
<feature type="binding site" evidence="17">
    <location>
        <position position="70"/>
    </location>
    <ligand>
        <name>[4Fe-4S] cluster</name>
        <dbReference type="ChEBI" id="CHEBI:49883"/>
        <label>2</label>
    </ligand>
</feature>
<evidence type="ECO:0000256" key="7">
    <source>
        <dbReference type="ARBA" id="ARBA00022737"/>
    </source>
</evidence>
<accession>A0AAT9IGD2</accession>
<keyword evidence="13 17" id="KW-0472">Membrane</keyword>
<dbReference type="FunFam" id="3.30.70.3270:FF:000002">
    <property type="entry name" value="NADH-quinone oxidoreductase subunit I"/>
    <property type="match status" value="1"/>
</dbReference>
<evidence type="ECO:0000256" key="3">
    <source>
        <dbReference type="ARBA" id="ARBA00022475"/>
    </source>
</evidence>
<evidence type="ECO:0000256" key="2">
    <source>
        <dbReference type="ARBA" id="ARBA00010277"/>
    </source>
</evidence>
<dbReference type="InterPro" id="IPR010226">
    <property type="entry name" value="NADH_quinone_OxRdtase_chainI"/>
</dbReference>
<keyword evidence="8 17" id="KW-1278">Translocase</keyword>
<keyword evidence="7" id="KW-0677">Repeat</keyword>
<feature type="domain" description="4Fe-4S ferredoxin-type" evidence="18">
    <location>
        <begin position="89"/>
        <end position="118"/>
    </location>
</feature>
<organism evidence="19">
    <name type="scientific">Buchnera aphidicola</name>
    <name type="common">Anoecia corni</name>
    <dbReference type="NCBI Taxonomy" id="2994477"/>
    <lineage>
        <taxon>Bacteria</taxon>
        <taxon>Pseudomonadati</taxon>
        <taxon>Pseudomonadota</taxon>
        <taxon>Gammaproteobacteria</taxon>
        <taxon>Enterobacterales</taxon>
        <taxon>Erwiniaceae</taxon>
        <taxon>Buchnera</taxon>
    </lineage>
</organism>
<keyword evidence="5 17" id="KW-0874">Quinone</keyword>
<evidence type="ECO:0000256" key="10">
    <source>
        <dbReference type="ARBA" id="ARBA00023014"/>
    </source>
</evidence>
<dbReference type="GO" id="GO:0005506">
    <property type="term" value="F:iron ion binding"/>
    <property type="evidence" value="ECO:0007669"/>
    <property type="project" value="UniProtKB-UniRule"/>
</dbReference>
<evidence type="ECO:0000256" key="6">
    <source>
        <dbReference type="ARBA" id="ARBA00022723"/>
    </source>
</evidence>
<keyword evidence="9 17" id="KW-0408">Iron</keyword>
<dbReference type="PROSITE" id="PS00198">
    <property type="entry name" value="4FE4S_FER_1"/>
    <property type="match status" value="1"/>
</dbReference>
<protein>
    <recommendedName>
        <fullName evidence="15 17">NADH-quinone oxidoreductase subunit I</fullName>
        <ecNumber evidence="17">7.1.1.-</ecNumber>
    </recommendedName>
    <alternativeName>
        <fullName evidence="17">NADH dehydrogenase I subunit I</fullName>
    </alternativeName>
    <alternativeName>
        <fullName evidence="17">NDH-1 subunit I</fullName>
    </alternativeName>
</protein>
<comment type="subcellular location">
    <subcellularLocation>
        <location evidence="1">Cell inner membrane</location>
        <topology evidence="1">Peripheral membrane protein</topology>
    </subcellularLocation>
    <subcellularLocation>
        <location evidence="17">Cell membrane</location>
        <topology evidence="17">Peripheral membrane protein</topology>
    </subcellularLocation>
</comment>
<evidence type="ECO:0000256" key="15">
    <source>
        <dbReference type="ARBA" id="ARBA00040641"/>
    </source>
</evidence>
<comment type="subunit">
    <text evidence="14 17">NDH-1 is composed of 13 different subunits. Subunits NuoA, H, J, K, L, M, N constitute the membrane sector of the complex.</text>
</comment>
<dbReference type="GO" id="GO:0048038">
    <property type="term" value="F:quinone binding"/>
    <property type="evidence" value="ECO:0007669"/>
    <property type="project" value="UniProtKB-KW"/>
</dbReference>
<dbReference type="PROSITE" id="PS51379">
    <property type="entry name" value="4FE4S_FER_2"/>
    <property type="match status" value="2"/>
</dbReference>
<feature type="binding site" evidence="17">
    <location>
        <position position="66"/>
    </location>
    <ligand>
        <name>[4Fe-4S] cluster</name>
        <dbReference type="ChEBI" id="CHEBI:49883"/>
        <label>1</label>
    </ligand>
</feature>
<feature type="binding site" evidence="17">
    <location>
        <position position="63"/>
    </location>
    <ligand>
        <name>[4Fe-4S] cluster</name>
        <dbReference type="ChEBI" id="CHEBI:49883"/>
        <label>1</label>
    </ligand>
</feature>
<keyword evidence="12 17" id="KW-0830">Ubiquinone</keyword>
<keyword evidence="11 17" id="KW-0520">NAD</keyword>
<name>A0AAT9IGD2_9GAMM</name>
<dbReference type="Gene3D" id="3.30.70.3270">
    <property type="match status" value="1"/>
</dbReference>
<evidence type="ECO:0000256" key="13">
    <source>
        <dbReference type="ARBA" id="ARBA00023136"/>
    </source>
</evidence>
<dbReference type="NCBIfam" id="TIGR01971">
    <property type="entry name" value="NuoI"/>
    <property type="match status" value="1"/>
</dbReference>
<sequence length="181" mass="21165">MFIKKILFFLLSQTKSLLLICFHLFQKSETQKYPEETVNLPQRYRGRIILTRDTNGKERCVACNLCSVVCPVGCISLQKAEKNNRWYPKFFRINFSRCIFCGLCEEACPTTAIQLIPDFELAEYDRKDLIYEKKNLLISGTGKNKHYNFYNVSGVKVHEKKEHSHQYSKKNTCIDIHSLLP</sequence>
<evidence type="ECO:0000256" key="4">
    <source>
        <dbReference type="ARBA" id="ARBA00022485"/>
    </source>
</evidence>
<keyword evidence="10 17" id="KW-0411">Iron-sulfur</keyword>
<comment type="cofactor">
    <cofactor evidence="17">
        <name>[4Fe-4S] cluster</name>
        <dbReference type="ChEBI" id="CHEBI:49883"/>
    </cofactor>
    <text evidence="17">Binds 2 [4Fe-4S] clusters per subunit.</text>
</comment>
<evidence type="ECO:0000256" key="5">
    <source>
        <dbReference type="ARBA" id="ARBA00022719"/>
    </source>
</evidence>
<dbReference type="PANTHER" id="PTHR10849">
    <property type="entry name" value="NADH DEHYDROGENASE UBIQUINONE IRON-SULFUR PROTEIN 8, MITOCHONDRIAL"/>
    <property type="match status" value="1"/>
</dbReference>
<feature type="binding site" evidence="17">
    <location>
        <position position="101"/>
    </location>
    <ligand>
        <name>[4Fe-4S] cluster</name>
        <dbReference type="ChEBI" id="CHEBI:49883"/>
        <label>2</label>
    </ligand>
</feature>
<evidence type="ECO:0000256" key="1">
    <source>
        <dbReference type="ARBA" id="ARBA00004417"/>
    </source>
</evidence>
<dbReference type="GO" id="GO:0005886">
    <property type="term" value="C:plasma membrane"/>
    <property type="evidence" value="ECO:0007669"/>
    <property type="project" value="UniProtKB-SubCell"/>
</dbReference>
<feature type="binding site" evidence="17">
    <location>
        <position position="108"/>
    </location>
    <ligand>
        <name>[4Fe-4S] cluster</name>
        <dbReference type="ChEBI" id="CHEBI:49883"/>
        <label>1</label>
    </ligand>
</feature>
<comment type="function">
    <text evidence="17">NDH-1 shuttles electrons from NADH, via FMN and iron-sulfur (Fe-S) centers, to quinones in the respiratory chain. The immediate electron acceptor for the enzyme in this species is believed to be ubiquinone. Couples the redox reaction to proton translocation (for every two electrons transferred, four hydrogen ions are translocated across the cytoplasmic membrane), and thus conserves the redox energy in a proton gradient.</text>
</comment>
<reference evidence="19" key="1">
    <citation type="submission" date="2024-06" db="EMBL/GenBank/DDBJ databases">
        <authorList>
            <person name="Manzano-Marin A."/>
            <person name="Manzano-Marin A."/>
            <person name="Alejandro Manzano Marin A."/>
        </authorList>
    </citation>
    <scope>NUCLEOTIDE SEQUENCE</scope>
    <source>
        <strain evidence="19">Ancorni-2928</strain>
    </source>
</reference>
<evidence type="ECO:0000256" key="11">
    <source>
        <dbReference type="ARBA" id="ARBA00023027"/>
    </source>
</evidence>
<feature type="binding site" evidence="17">
    <location>
        <position position="60"/>
    </location>
    <ligand>
        <name>[4Fe-4S] cluster</name>
        <dbReference type="ChEBI" id="CHEBI:49883"/>
        <label>1</label>
    </ligand>
</feature>
<dbReference type="EMBL" id="OZ060371">
    <property type="protein sequence ID" value="CAL4042528.1"/>
    <property type="molecule type" value="Genomic_DNA"/>
</dbReference>
<dbReference type="InterPro" id="IPR017900">
    <property type="entry name" value="4Fe4S_Fe_S_CS"/>
</dbReference>
<keyword evidence="6 17" id="KW-0479">Metal-binding</keyword>
<evidence type="ECO:0000256" key="8">
    <source>
        <dbReference type="ARBA" id="ARBA00022967"/>
    </source>
</evidence>
<evidence type="ECO:0000256" key="17">
    <source>
        <dbReference type="HAMAP-Rule" id="MF_01351"/>
    </source>
</evidence>
<evidence type="ECO:0000256" key="9">
    <source>
        <dbReference type="ARBA" id="ARBA00023004"/>
    </source>
</evidence>
<dbReference type="GO" id="GO:0051539">
    <property type="term" value="F:4 iron, 4 sulfur cluster binding"/>
    <property type="evidence" value="ECO:0007669"/>
    <property type="project" value="UniProtKB-KW"/>
</dbReference>
<keyword evidence="4 17" id="KW-0004">4Fe-4S</keyword>
<comment type="catalytic activity">
    <reaction evidence="16 17">
        <text>a quinone + NADH + 5 H(+)(in) = a quinol + NAD(+) + 4 H(+)(out)</text>
        <dbReference type="Rhea" id="RHEA:57888"/>
        <dbReference type="ChEBI" id="CHEBI:15378"/>
        <dbReference type="ChEBI" id="CHEBI:24646"/>
        <dbReference type="ChEBI" id="CHEBI:57540"/>
        <dbReference type="ChEBI" id="CHEBI:57945"/>
        <dbReference type="ChEBI" id="CHEBI:132124"/>
    </reaction>
</comment>
<gene>
    <name evidence="17 19" type="primary">nuoI</name>
    <name evidence="19" type="ORF">BUANCORI2928_132</name>
</gene>
<evidence type="ECO:0000313" key="19">
    <source>
        <dbReference type="EMBL" id="CAL4042528.1"/>
    </source>
</evidence>
<dbReference type="EC" id="7.1.1.-" evidence="17"/>
<dbReference type="HAMAP" id="MF_01351">
    <property type="entry name" value="NDH1_NuoI"/>
    <property type="match status" value="1"/>
</dbReference>
<dbReference type="RefSeq" id="WP_367681106.1">
    <property type="nucleotide sequence ID" value="NZ_OZ060371.1"/>
</dbReference>
<dbReference type="GO" id="GO:0009060">
    <property type="term" value="P:aerobic respiration"/>
    <property type="evidence" value="ECO:0007669"/>
    <property type="project" value="TreeGrafter"/>
</dbReference>
<proteinExistence type="inferred from homology"/>
<feature type="binding site" evidence="17">
    <location>
        <position position="104"/>
    </location>
    <ligand>
        <name>[4Fe-4S] cluster</name>
        <dbReference type="ChEBI" id="CHEBI:49883"/>
        <label>2</label>
    </ligand>
</feature>
<dbReference type="NCBIfam" id="NF004536">
    <property type="entry name" value="PRK05888.1-1"/>
    <property type="match status" value="1"/>
</dbReference>
<dbReference type="Pfam" id="PF12838">
    <property type="entry name" value="Fer4_7"/>
    <property type="match status" value="1"/>
</dbReference>
<evidence type="ECO:0000259" key="18">
    <source>
        <dbReference type="PROSITE" id="PS51379"/>
    </source>
</evidence>
<dbReference type="InterPro" id="IPR017896">
    <property type="entry name" value="4Fe4S_Fe-S-bd"/>
</dbReference>
<feature type="binding site" evidence="17">
    <location>
        <position position="98"/>
    </location>
    <ligand>
        <name>[4Fe-4S] cluster</name>
        <dbReference type="ChEBI" id="CHEBI:49883"/>
        <label>2</label>
    </ligand>
</feature>
<dbReference type="SUPFAM" id="SSF54862">
    <property type="entry name" value="4Fe-4S ferredoxins"/>
    <property type="match status" value="1"/>
</dbReference>
<dbReference type="PANTHER" id="PTHR10849:SF20">
    <property type="entry name" value="NADH DEHYDROGENASE [UBIQUINONE] IRON-SULFUR PROTEIN 8, MITOCHONDRIAL"/>
    <property type="match status" value="1"/>
</dbReference>
<evidence type="ECO:0000256" key="16">
    <source>
        <dbReference type="ARBA" id="ARBA00047712"/>
    </source>
</evidence>